<feature type="region of interest" description="Disordered" evidence="1">
    <location>
        <begin position="1"/>
        <end position="30"/>
    </location>
</feature>
<evidence type="ECO:0000256" key="1">
    <source>
        <dbReference type="SAM" id="MobiDB-lite"/>
    </source>
</evidence>
<reference evidence="2 3" key="1">
    <citation type="submission" date="2016-10" db="EMBL/GenBank/DDBJ databases">
        <authorList>
            <person name="Cai Z."/>
        </authorList>
    </citation>
    <scope>NUCLEOTIDE SEQUENCE [LARGE SCALE GENOMIC DNA]</scope>
</reference>
<keyword evidence="3" id="KW-1185">Reference proteome</keyword>
<dbReference type="EMBL" id="FNXT01000952">
    <property type="protein sequence ID" value="SZX69770.1"/>
    <property type="molecule type" value="Genomic_DNA"/>
</dbReference>
<feature type="compositionally biased region" description="Polar residues" evidence="1">
    <location>
        <begin position="19"/>
        <end position="29"/>
    </location>
</feature>
<proteinExistence type="predicted"/>
<dbReference type="AlphaFoldDB" id="A0A383VXW4"/>
<name>A0A383VXW4_TETOB</name>
<evidence type="ECO:0000313" key="3">
    <source>
        <dbReference type="Proteomes" id="UP000256970"/>
    </source>
</evidence>
<accession>A0A383VXW4</accession>
<evidence type="ECO:0000313" key="2">
    <source>
        <dbReference type="EMBL" id="SZX69770.1"/>
    </source>
</evidence>
<sequence>MSASSKCNDLVHEGRAPPRSSTAGGSSAHQHCPASQAVWKCLEGVETFCQQFDAAGCALHQATGASIHQQQRAARQPRLVTSCPCAFVAERKAGYMLQVRVSSASRPGRPQEAATP</sequence>
<protein>
    <submittedName>
        <fullName evidence="2">Uncharacterized protein</fullName>
    </submittedName>
</protein>
<organism evidence="2 3">
    <name type="scientific">Tetradesmus obliquus</name>
    <name type="common">Green alga</name>
    <name type="synonym">Acutodesmus obliquus</name>
    <dbReference type="NCBI Taxonomy" id="3088"/>
    <lineage>
        <taxon>Eukaryota</taxon>
        <taxon>Viridiplantae</taxon>
        <taxon>Chlorophyta</taxon>
        <taxon>core chlorophytes</taxon>
        <taxon>Chlorophyceae</taxon>
        <taxon>CS clade</taxon>
        <taxon>Sphaeropleales</taxon>
        <taxon>Scenedesmaceae</taxon>
        <taxon>Tetradesmus</taxon>
    </lineage>
</organism>
<gene>
    <name evidence="2" type="ORF">BQ4739_LOCUS10046</name>
</gene>
<dbReference type="Proteomes" id="UP000256970">
    <property type="component" value="Unassembled WGS sequence"/>
</dbReference>